<gene>
    <name evidence="1" type="ORF">T440DRAFT_558591</name>
</gene>
<organism evidence="1 2">
    <name type="scientific">Plenodomus tracheiphilus IPT5</name>
    <dbReference type="NCBI Taxonomy" id="1408161"/>
    <lineage>
        <taxon>Eukaryota</taxon>
        <taxon>Fungi</taxon>
        <taxon>Dikarya</taxon>
        <taxon>Ascomycota</taxon>
        <taxon>Pezizomycotina</taxon>
        <taxon>Dothideomycetes</taxon>
        <taxon>Pleosporomycetidae</taxon>
        <taxon>Pleosporales</taxon>
        <taxon>Pleosporineae</taxon>
        <taxon>Leptosphaeriaceae</taxon>
        <taxon>Plenodomus</taxon>
    </lineage>
</organism>
<proteinExistence type="predicted"/>
<dbReference type="OrthoDB" id="6503935at2759"/>
<protein>
    <submittedName>
        <fullName evidence="1">Uncharacterized protein</fullName>
    </submittedName>
</protein>
<dbReference type="EMBL" id="MU006341">
    <property type="protein sequence ID" value="KAF2845819.1"/>
    <property type="molecule type" value="Genomic_DNA"/>
</dbReference>
<accession>A0A6A7AUD2</accession>
<keyword evidence="2" id="KW-1185">Reference proteome</keyword>
<dbReference type="AlphaFoldDB" id="A0A6A7AUD2"/>
<evidence type="ECO:0000313" key="2">
    <source>
        <dbReference type="Proteomes" id="UP000799423"/>
    </source>
</evidence>
<sequence length="174" mass="20260">MIPYPKLERTQFKALHNIKSSISRQSWEKTLLNQTPVTPQKTIIFHAGSKHHIELEANYTIGYVDFILARPESPASTLHITYFERYEDTPTKLPYLRSKSNRLDTSKQLIDPSDTYTFHGLLYSSSTLHYDSHEQTREIYTPFYTRTFRLLALHITICTSSSLTLHTIKITNTH</sequence>
<dbReference type="Proteomes" id="UP000799423">
    <property type="component" value="Unassembled WGS sequence"/>
</dbReference>
<evidence type="ECO:0000313" key="1">
    <source>
        <dbReference type="EMBL" id="KAF2845819.1"/>
    </source>
</evidence>
<name>A0A6A7AUD2_9PLEO</name>
<reference evidence="1" key="1">
    <citation type="submission" date="2020-01" db="EMBL/GenBank/DDBJ databases">
        <authorList>
            <consortium name="DOE Joint Genome Institute"/>
            <person name="Haridas S."/>
            <person name="Albert R."/>
            <person name="Binder M."/>
            <person name="Bloem J."/>
            <person name="Labutti K."/>
            <person name="Salamov A."/>
            <person name="Andreopoulos B."/>
            <person name="Baker S.E."/>
            <person name="Barry K."/>
            <person name="Bills G."/>
            <person name="Bluhm B.H."/>
            <person name="Cannon C."/>
            <person name="Castanera R."/>
            <person name="Culley D.E."/>
            <person name="Daum C."/>
            <person name="Ezra D."/>
            <person name="Gonzalez J.B."/>
            <person name="Henrissat B."/>
            <person name="Kuo A."/>
            <person name="Liang C."/>
            <person name="Lipzen A."/>
            <person name="Lutzoni F."/>
            <person name="Magnuson J."/>
            <person name="Mondo S."/>
            <person name="Nolan M."/>
            <person name="Ohm R."/>
            <person name="Pangilinan J."/>
            <person name="Park H.-J."/>
            <person name="Ramirez L."/>
            <person name="Alfaro M."/>
            <person name="Sun H."/>
            <person name="Tritt A."/>
            <person name="Yoshinaga Y."/>
            <person name="Zwiers L.-H."/>
            <person name="Turgeon B.G."/>
            <person name="Goodwin S.B."/>
            <person name="Spatafora J.W."/>
            <person name="Crous P.W."/>
            <person name="Grigoriev I.V."/>
        </authorList>
    </citation>
    <scope>NUCLEOTIDE SEQUENCE</scope>
    <source>
        <strain evidence="1">IPT5</strain>
    </source>
</reference>